<sequence length="403" mass="45509">MTEPARDGRHDFDFIHGRWQVHNERLRQRLVGSNDWEIFAARDECRPLLGGVGNLEEFHTGWDGGYEGLALRLYDIAAQQWRIHWASNRSGALEPPVSGRFADGVGTFHGDDTHEGRPVRVRFLWEPLSANGVHWQQAFSADDGASWETNWHMWFRRLDAADRLLHEDNVLELRQYTLHPGQRDVLVELFEREFIEPQEAVGMHVIGTFRDLDAPDRFVWLRAFPSMAARREALQAFYFGPVWQQHREAANATMIDSDNVLLLRPVGGDAGTRAALPRPALGATARAGAFCLGICALRTAAEAGFTAQFDRDFAPRLRAHGAQLIARYCTDASENTFPRLPVREGERVLVWLARFDDVAALDAHLAALRADPAWQQALDASRATLAQAPELRRLLPTARSELR</sequence>
<evidence type="ECO:0000313" key="2">
    <source>
        <dbReference type="EMBL" id="MFC5570794.1"/>
    </source>
</evidence>
<proteinExistence type="predicted"/>
<name>A0ABW0SPF3_9GAMM</name>
<dbReference type="InterPro" id="IPR011008">
    <property type="entry name" value="Dimeric_a/b-barrel"/>
</dbReference>
<dbReference type="EMBL" id="JBHSNM010000004">
    <property type="protein sequence ID" value="MFC5570794.1"/>
    <property type="molecule type" value="Genomic_DNA"/>
</dbReference>
<dbReference type="InterPro" id="IPR012577">
    <property type="entry name" value="NIPSNAP"/>
</dbReference>
<gene>
    <name evidence="2" type="ORF">ACFPN1_12055</name>
</gene>
<organism evidence="2 3">
    <name type="scientific">Lysobacter yangpyeongensis</name>
    <dbReference type="NCBI Taxonomy" id="346182"/>
    <lineage>
        <taxon>Bacteria</taxon>
        <taxon>Pseudomonadati</taxon>
        <taxon>Pseudomonadota</taxon>
        <taxon>Gammaproteobacteria</taxon>
        <taxon>Lysobacterales</taxon>
        <taxon>Lysobacteraceae</taxon>
        <taxon>Lysobacter</taxon>
    </lineage>
</organism>
<evidence type="ECO:0000259" key="1">
    <source>
        <dbReference type="Pfam" id="PF07978"/>
    </source>
</evidence>
<keyword evidence="3" id="KW-1185">Reference proteome</keyword>
<reference evidence="3" key="1">
    <citation type="journal article" date="2019" name="Int. J. Syst. Evol. Microbiol.">
        <title>The Global Catalogue of Microorganisms (GCM) 10K type strain sequencing project: providing services to taxonomists for standard genome sequencing and annotation.</title>
        <authorList>
            <consortium name="The Broad Institute Genomics Platform"/>
            <consortium name="The Broad Institute Genome Sequencing Center for Infectious Disease"/>
            <person name="Wu L."/>
            <person name="Ma J."/>
        </authorList>
    </citation>
    <scope>NUCLEOTIDE SEQUENCE [LARGE SCALE GENOMIC DNA]</scope>
    <source>
        <strain evidence="3">KACC 11407</strain>
    </source>
</reference>
<evidence type="ECO:0000313" key="3">
    <source>
        <dbReference type="Proteomes" id="UP001596036"/>
    </source>
</evidence>
<feature type="domain" description="NIPSNAP" evidence="1">
    <location>
        <begin position="172"/>
        <end position="266"/>
    </location>
</feature>
<accession>A0ABW0SPF3</accession>
<protein>
    <submittedName>
        <fullName evidence="2">NIPSNAP family protein</fullName>
    </submittedName>
</protein>
<dbReference type="SUPFAM" id="SSF54909">
    <property type="entry name" value="Dimeric alpha+beta barrel"/>
    <property type="match status" value="2"/>
</dbReference>
<dbReference type="Gene3D" id="3.30.70.100">
    <property type="match status" value="2"/>
</dbReference>
<dbReference type="Proteomes" id="UP001596036">
    <property type="component" value="Unassembled WGS sequence"/>
</dbReference>
<dbReference type="RefSeq" id="WP_386755269.1">
    <property type="nucleotide sequence ID" value="NZ_JBHSNM010000004.1"/>
</dbReference>
<comment type="caution">
    <text evidence="2">The sequence shown here is derived from an EMBL/GenBank/DDBJ whole genome shotgun (WGS) entry which is preliminary data.</text>
</comment>
<dbReference type="Pfam" id="PF07978">
    <property type="entry name" value="NIPSNAP"/>
    <property type="match status" value="1"/>
</dbReference>